<sequence>MILGKCPYCDGSVIARKFETQGKKIKLYTCENAHKQYDESEAFVFTAESTCTFRVYSNAFLKWNKRSFSQYEMKKLLQDGQTTIRLHGRKGTGEYFKYVIPDKEYGVSILWEEDVPKEGEEELIS</sequence>
<dbReference type="Proteomes" id="UP000461010">
    <property type="component" value="Unassembled WGS sequence"/>
</dbReference>
<name>A0A6L4WQV7_9BACT</name>
<comment type="caution">
    <text evidence="1">The sequence shown here is derived from an EMBL/GenBank/DDBJ whole genome shotgun (WGS) entry which is preliminary data.</text>
</comment>
<dbReference type="AlphaFoldDB" id="A0A6L4WQV7"/>
<accession>A0A6L4WQV7</accession>
<keyword evidence="3" id="KW-1185">Reference proteome</keyword>
<organism evidence="1 4">
    <name type="scientific">Poseidonibacter ostreae</name>
    <dbReference type="NCBI Taxonomy" id="2654171"/>
    <lineage>
        <taxon>Bacteria</taxon>
        <taxon>Pseudomonadati</taxon>
        <taxon>Campylobacterota</taxon>
        <taxon>Epsilonproteobacteria</taxon>
        <taxon>Campylobacterales</taxon>
        <taxon>Arcobacteraceae</taxon>
        <taxon>Poseidonibacter</taxon>
    </lineage>
</organism>
<dbReference type="RefSeq" id="WP_152190993.1">
    <property type="nucleotide sequence ID" value="NZ_WFKI01000001.1"/>
</dbReference>
<dbReference type="EMBL" id="WFKJ01000034">
    <property type="protein sequence ID" value="KAB7889504.1"/>
    <property type="molecule type" value="Genomic_DNA"/>
</dbReference>
<dbReference type="EMBL" id="WFKK01000033">
    <property type="protein sequence ID" value="KAB7887233.1"/>
    <property type="molecule type" value="Genomic_DNA"/>
</dbReference>
<protein>
    <submittedName>
        <fullName evidence="1">Uncharacterized protein</fullName>
    </submittedName>
</protein>
<reference evidence="3 4" key="1">
    <citation type="submission" date="2019-10" db="EMBL/GenBank/DDBJ databases">
        <title>Poseidonibacter ostreae sp. nov., isolated from the gut of the Ostrea denselamellosa.</title>
        <authorList>
            <person name="Choi A."/>
        </authorList>
    </citation>
    <scope>NUCLEOTIDE SEQUENCE [LARGE SCALE GENOMIC DNA]</scope>
    <source>
        <strain evidence="1 4">SJOD-M-33</strain>
        <strain evidence="2 3">SJOD-M-5</strain>
    </source>
</reference>
<evidence type="ECO:0000313" key="3">
    <source>
        <dbReference type="Proteomes" id="UP000461010"/>
    </source>
</evidence>
<gene>
    <name evidence="2" type="ORF">GBG18_10780</name>
    <name evidence="1" type="ORF">GBG19_10875</name>
</gene>
<dbReference type="Proteomes" id="UP000472839">
    <property type="component" value="Unassembled WGS sequence"/>
</dbReference>
<evidence type="ECO:0000313" key="2">
    <source>
        <dbReference type="EMBL" id="KAB7889504.1"/>
    </source>
</evidence>
<evidence type="ECO:0000313" key="1">
    <source>
        <dbReference type="EMBL" id="KAB7887233.1"/>
    </source>
</evidence>
<proteinExistence type="predicted"/>
<evidence type="ECO:0000313" key="4">
    <source>
        <dbReference type="Proteomes" id="UP000472839"/>
    </source>
</evidence>